<organism evidence="1 2">
    <name type="scientific">Phytophthora palmivora</name>
    <dbReference type="NCBI Taxonomy" id="4796"/>
    <lineage>
        <taxon>Eukaryota</taxon>
        <taxon>Sar</taxon>
        <taxon>Stramenopiles</taxon>
        <taxon>Oomycota</taxon>
        <taxon>Peronosporomycetes</taxon>
        <taxon>Peronosporales</taxon>
        <taxon>Peronosporaceae</taxon>
        <taxon>Phytophthora</taxon>
    </lineage>
</organism>
<dbReference type="Proteomes" id="UP000237271">
    <property type="component" value="Unassembled WGS sequence"/>
</dbReference>
<reference evidence="1 2" key="1">
    <citation type="journal article" date="2017" name="Genome Biol. Evol.">
        <title>Phytophthora megakarya and P. palmivora, closely related causal agents of cacao black pod rot, underwent increases in genome sizes and gene numbers by different mechanisms.</title>
        <authorList>
            <person name="Ali S.S."/>
            <person name="Shao J."/>
            <person name="Lary D.J."/>
            <person name="Kronmiller B."/>
            <person name="Shen D."/>
            <person name="Strem M.D."/>
            <person name="Amoako-Attah I."/>
            <person name="Akrofi A.Y."/>
            <person name="Begoude B.A."/>
            <person name="Ten Hoopen G.M."/>
            <person name="Coulibaly K."/>
            <person name="Kebe B.I."/>
            <person name="Melnick R.L."/>
            <person name="Guiltinan M.J."/>
            <person name="Tyler B.M."/>
            <person name="Meinhardt L.W."/>
            <person name="Bailey B.A."/>
        </authorList>
    </citation>
    <scope>NUCLEOTIDE SEQUENCE [LARGE SCALE GENOMIC DNA]</scope>
    <source>
        <strain evidence="2">sbr112.9</strain>
    </source>
</reference>
<name>A0A2P4XG56_9STRA</name>
<evidence type="ECO:0000313" key="1">
    <source>
        <dbReference type="EMBL" id="POM64535.1"/>
    </source>
</evidence>
<gene>
    <name evidence="1" type="ORF">PHPALM_19921</name>
</gene>
<keyword evidence="2" id="KW-1185">Reference proteome</keyword>
<evidence type="ECO:0000313" key="2">
    <source>
        <dbReference type="Proteomes" id="UP000237271"/>
    </source>
</evidence>
<dbReference type="AlphaFoldDB" id="A0A2P4XG56"/>
<accession>A0A2P4XG56</accession>
<protein>
    <submittedName>
        <fullName evidence="1">Uncharacterized protein</fullName>
    </submittedName>
</protein>
<dbReference type="PANTHER" id="PTHR33246:SF51">
    <property type="entry name" value="MYB_SANT-LIKE DOMAIN-CONTAINING PROTEIN"/>
    <property type="match status" value="1"/>
</dbReference>
<dbReference type="EMBL" id="NCKW01011083">
    <property type="protein sequence ID" value="POM64535.1"/>
    <property type="molecule type" value="Genomic_DNA"/>
</dbReference>
<dbReference type="OrthoDB" id="124484at2759"/>
<dbReference type="PANTHER" id="PTHR33246">
    <property type="entry name" value="CCHC-TYPE DOMAIN-CONTAINING PROTEIN"/>
    <property type="match status" value="1"/>
</dbReference>
<proteinExistence type="predicted"/>
<sequence length="249" mass="27719">MRALVCAVVDTTGIQIMPIDIQGGVLVGELAEQLKRECPQHGKYVDTASFELGLLPVFMEAGEYRMAKSILSDWLMLEPDITLDSQLPPADRDDDVVSKEGYVPISWLKHTPNFEKCFGTTGKTSVGKQFTKTDGFKSMAAALGKSSKGKFDLKPLQMRSRFATYKTRYTRAKAYEETTGAGVTDEDEANGIYTLQQKLNSMCPWYDKMDGLFGKKSNVAPLDWFDSTQDDEEAAIQLLQGFRVAPLQE</sequence>
<comment type="caution">
    <text evidence="1">The sequence shown here is derived from an EMBL/GenBank/DDBJ whole genome shotgun (WGS) entry which is preliminary data.</text>
</comment>